<sequence>MTVAGYLLCSTNLRIKDARGFNLLGLPIGPPSKGWLTPSKLKDRAERVFQLVPEKMKNLVIVNSALSDFDMIQTCLSHHFWLY</sequence>
<evidence type="ECO:0000313" key="1">
    <source>
        <dbReference type="Proteomes" id="UP000887577"/>
    </source>
</evidence>
<name>A0A914YZE7_9BILA</name>
<evidence type="ECO:0000313" key="2">
    <source>
        <dbReference type="WBParaSite" id="PSU_v2.g5472.t1"/>
    </source>
</evidence>
<dbReference type="WBParaSite" id="PSU_v2.g5472.t1">
    <property type="protein sequence ID" value="PSU_v2.g5472.t1"/>
    <property type="gene ID" value="PSU_v2.g5472"/>
</dbReference>
<protein>
    <submittedName>
        <fullName evidence="2">Uncharacterized protein</fullName>
    </submittedName>
</protein>
<accession>A0A914YZE7</accession>
<keyword evidence="1" id="KW-1185">Reference proteome</keyword>
<dbReference type="Proteomes" id="UP000887577">
    <property type="component" value="Unplaced"/>
</dbReference>
<dbReference type="AlphaFoldDB" id="A0A914YZE7"/>
<organism evidence="1 2">
    <name type="scientific">Panagrolaimus superbus</name>
    <dbReference type="NCBI Taxonomy" id="310955"/>
    <lineage>
        <taxon>Eukaryota</taxon>
        <taxon>Metazoa</taxon>
        <taxon>Ecdysozoa</taxon>
        <taxon>Nematoda</taxon>
        <taxon>Chromadorea</taxon>
        <taxon>Rhabditida</taxon>
        <taxon>Tylenchina</taxon>
        <taxon>Panagrolaimomorpha</taxon>
        <taxon>Panagrolaimoidea</taxon>
        <taxon>Panagrolaimidae</taxon>
        <taxon>Panagrolaimus</taxon>
    </lineage>
</organism>
<reference evidence="2" key="1">
    <citation type="submission" date="2022-11" db="UniProtKB">
        <authorList>
            <consortium name="WormBaseParasite"/>
        </authorList>
    </citation>
    <scope>IDENTIFICATION</scope>
</reference>
<proteinExistence type="predicted"/>